<dbReference type="Gene3D" id="3.40.50.300">
    <property type="entry name" value="P-loop containing nucleotide triphosphate hydrolases"/>
    <property type="match status" value="1"/>
</dbReference>
<keyword evidence="4 7" id="KW-0067">ATP-binding</keyword>
<dbReference type="EMBL" id="VDCQ01000090">
    <property type="protein sequence ID" value="TNJ59759.1"/>
    <property type="molecule type" value="Genomic_DNA"/>
</dbReference>
<keyword evidence="2" id="KW-0813">Transport</keyword>
<evidence type="ECO:0000256" key="2">
    <source>
        <dbReference type="ARBA" id="ARBA00022448"/>
    </source>
</evidence>
<evidence type="ECO:0000256" key="5">
    <source>
        <dbReference type="ARBA" id="ARBA00022967"/>
    </source>
</evidence>
<dbReference type="Pfam" id="PF00005">
    <property type="entry name" value="ABC_tran"/>
    <property type="match status" value="1"/>
</dbReference>
<evidence type="ECO:0000256" key="1">
    <source>
        <dbReference type="ARBA" id="ARBA00005417"/>
    </source>
</evidence>
<reference evidence="7 8" key="1">
    <citation type="submission" date="2019-05" db="EMBL/GenBank/DDBJ databases">
        <title>We sequenced the genome of Paenibacillus hemerocallicola KCTC 33185 for further insight into its adaptation and study the phylogeny of Paenibacillus.</title>
        <authorList>
            <person name="Narsing Rao M.P."/>
        </authorList>
    </citation>
    <scope>NUCLEOTIDE SEQUENCE [LARGE SCALE GENOMIC DNA]</scope>
    <source>
        <strain evidence="7 8">KCTC 33185</strain>
    </source>
</reference>
<dbReference type="Proteomes" id="UP000307943">
    <property type="component" value="Unassembled WGS sequence"/>
</dbReference>
<keyword evidence="3" id="KW-0547">Nucleotide-binding</keyword>
<dbReference type="InterPro" id="IPR050683">
    <property type="entry name" value="Bact_Polysacc_Export_ATP-bd"/>
</dbReference>
<keyword evidence="5" id="KW-1278">Translocase</keyword>
<dbReference type="PROSITE" id="PS50893">
    <property type="entry name" value="ABC_TRANSPORTER_2"/>
    <property type="match status" value="1"/>
</dbReference>
<evidence type="ECO:0000313" key="8">
    <source>
        <dbReference type="Proteomes" id="UP000307943"/>
    </source>
</evidence>
<organism evidence="7 8">
    <name type="scientific">Paenibacillus hemerocallicola</name>
    <dbReference type="NCBI Taxonomy" id="1172614"/>
    <lineage>
        <taxon>Bacteria</taxon>
        <taxon>Bacillati</taxon>
        <taxon>Bacillota</taxon>
        <taxon>Bacilli</taxon>
        <taxon>Bacillales</taxon>
        <taxon>Paenibacillaceae</taxon>
        <taxon>Paenibacillus</taxon>
    </lineage>
</organism>
<accession>A0A5C4SX99</accession>
<dbReference type="InterPro" id="IPR015860">
    <property type="entry name" value="ABC_transpr_TagH-like"/>
</dbReference>
<name>A0A5C4SX99_9BACL</name>
<dbReference type="SUPFAM" id="SSF52540">
    <property type="entry name" value="P-loop containing nucleoside triphosphate hydrolases"/>
    <property type="match status" value="1"/>
</dbReference>
<keyword evidence="8" id="KW-1185">Reference proteome</keyword>
<dbReference type="AlphaFoldDB" id="A0A5C4SX99"/>
<dbReference type="OrthoDB" id="9778870at2"/>
<dbReference type="PANTHER" id="PTHR46743">
    <property type="entry name" value="TEICHOIC ACIDS EXPORT ATP-BINDING PROTEIN TAGH"/>
    <property type="match status" value="1"/>
</dbReference>
<comment type="similarity">
    <text evidence="1">Belongs to the ABC transporter superfamily.</text>
</comment>
<dbReference type="GO" id="GO:0016887">
    <property type="term" value="F:ATP hydrolysis activity"/>
    <property type="evidence" value="ECO:0007669"/>
    <property type="project" value="InterPro"/>
</dbReference>
<dbReference type="RefSeq" id="WP_139607260.1">
    <property type="nucleotide sequence ID" value="NZ_VDCQ01000090.1"/>
</dbReference>
<proteinExistence type="inferred from homology"/>
<sequence length="245" mass="27102">MDYAVQINDVSVKFNLARERVDSLKEYFVRLLKGSHKVDEFFALKNVSFNIEKGDSFALVGSNGSGKSTMLKVISGIYKPTSGNLGVNGRIAPMIELGAGFDMDLTARENVFLNGAVLGYSRDFMKQNFNAIIDFAELWDFVDVPMKNFSSGMQARLGFSIATLVDPDILIVDEILSVGDAHFRGKCEAKMSEMKKKGVTLILVSHSINQILSVCKNAVWINKGNLMMVGTAEDVCNEYMKNKDL</sequence>
<evidence type="ECO:0000313" key="7">
    <source>
        <dbReference type="EMBL" id="TNJ59759.1"/>
    </source>
</evidence>
<dbReference type="InterPro" id="IPR017871">
    <property type="entry name" value="ABC_transporter-like_CS"/>
</dbReference>
<dbReference type="GO" id="GO:0005524">
    <property type="term" value="F:ATP binding"/>
    <property type="evidence" value="ECO:0007669"/>
    <property type="project" value="UniProtKB-KW"/>
</dbReference>
<dbReference type="GO" id="GO:0016020">
    <property type="term" value="C:membrane"/>
    <property type="evidence" value="ECO:0007669"/>
    <property type="project" value="InterPro"/>
</dbReference>
<dbReference type="GO" id="GO:0140359">
    <property type="term" value="F:ABC-type transporter activity"/>
    <property type="evidence" value="ECO:0007669"/>
    <property type="project" value="InterPro"/>
</dbReference>
<dbReference type="SMART" id="SM00382">
    <property type="entry name" value="AAA"/>
    <property type="match status" value="1"/>
</dbReference>
<feature type="domain" description="ABC transporter" evidence="6">
    <location>
        <begin position="29"/>
        <end position="245"/>
    </location>
</feature>
<evidence type="ECO:0000256" key="4">
    <source>
        <dbReference type="ARBA" id="ARBA00022840"/>
    </source>
</evidence>
<dbReference type="InterPro" id="IPR027417">
    <property type="entry name" value="P-loop_NTPase"/>
</dbReference>
<evidence type="ECO:0000256" key="3">
    <source>
        <dbReference type="ARBA" id="ARBA00022741"/>
    </source>
</evidence>
<comment type="caution">
    <text evidence="7">The sequence shown here is derived from an EMBL/GenBank/DDBJ whole genome shotgun (WGS) entry which is preliminary data.</text>
</comment>
<dbReference type="CDD" id="cd03220">
    <property type="entry name" value="ABC_KpsT_Wzt"/>
    <property type="match status" value="1"/>
</dbReference>
<dbReference type="PANTHER" id="PTHR46743:SF2">
    <property type="entry name" value="TEICHOIC ACIDS EXPORT ATP-BINDING PROTEIN TAGH"/>
    <property type="match status" value="1"/>
</dbReference>
<gene>
    <name evidence="7" type="ORF">FE784_36930</name>
</gene>
<protein>
    <submittedName>
        <fullName evidence="7">ABC transporter ATP-binding protein</fullName>
    </submittedName>
</protein>
<dbReference type="InterPro" id="IPR003439">
    <property type="entry name" value="ABC_transporter-like_ATP-bd"/>
</dbReference>
<dbReference type="InterPro" id="IPR003593">
    <property type="entry name" value="AAA+_ATPase"/>
</dbReference>
<dbReference type="PROSITE" id="PS00211">
    <property type="entry name" value="ABC_TRANSPORTER_1"/>
    <property type="match status" value="1"/>
</dbReference>
<evidence type="ECO:0000259" key="6">
    <source>
        <dbReference type="PROSITE" id="PS50893"/>
    </source>
</evidence>